<dbReference type="InterPro" id="IPR001969">
    <property type="entry name" value="Aspartic_peptidase_AS"/>
</dbReference>
<dbReference type="InterPro" id="IPR021109">
    <property type="entry name" value="Peptidase_aspartic_dom_sf"/>
</dbReference>
<feature type="active site" evidence="2">
    <location>
        <position position="88"/>
    </location>
</feature>
<evidence type="ECO:0000256" key="4">
    <source>
        <dbReference type="RuleBase" id="RU000454"/>
    </source>
</evidence>
<evidence type="ECO:0000256" key="6">
    <source>
        <dbReference type="SAM" id="SignalP"/>
    </source>
</evidence>
<dbReference type="GO" id="GO:0006508">
    <property type="term" value="P:proteolysis"/>
    <property type="evidence" value="ECO:0007669"/>
    <property type="project" value="UniProtKB-KW"/>
</dbReference>
<keyword evidence="4" id="KW-0645">Protease</keyword>
<feature type="disulfide bond" evidence="3">
    <location>
        <begin position="335"/>
        <end position="372"/>
    </location>
</feature>
<dbReference type="InParanoid" id="C3YBT8"/>
<evidence type="ECO:0000256" key="5">
    <source>
        <dbReference type="SAM" id="Phobius"/>
    </source>
</evidence>
<keyword evidence="5" id="KW-0812">Transmembrane</keyword>
<evidence type="ECO:0000313" key="8">
    <source>
        <dbReference type="EMBL" id="EEN62445.1"/>
    </source>
</evidence>
<keyword evidence="6" id="KW-0732">Signal</keyword>
<dbReference type="PROSITE" id="PS00141">
    <property type="entry name" value="ASP_PROTEASE"/>
    <property type="match status" value="2"/>
</dbReference>
<dbReference type="SUPFAM" id="SSF50630">
    <property type="entry name" value="Acid proteases"/>
    <property type="match status" value="2"/>
</dbReference>
<reference evidence="8" key="1">
    <citation type="journal article" date="2008" name="Nature">
        <title>The amphioxus genome and the evolution of the chordate karyotype.</title>
        <authorList>
            <consortium name="US DOE Joint Genome Institute (JGI-PGF)"/>
            <person name="Putnam N.H."/>
            <person name="Butts T."/>
            <person name="Ferrier D.E.K."/>
            <person name="Furlong R.F."/>
            <person name="Hellsten U."/>
            <person name="Kawashima T."/>
            <person name="Robinson-Rechavi M."/>
            <person name="Shoguchi E."/>
            <person name="Terry A."/>
            <person name="Yu J.-K."/>
            <person name="Benito-Gutierrez E.L."/>
            <person name="Dubchak I."/>
            <person name="Garcia-Fernandez J."/>
            <person name="Gibson-Brown J.J."/>
            <person name="Grigoriev I.V."/>
            <person name="Horton A.C."/>
            <person name="de Jong P.J."/>
            <person name="Jurka J."/>
            <person name="Kapitonov V.V."/>
            <person name="Kohara Y."/>
            <person name="Kuroki Y."/>
            <person name="Lindquist E."/>
            <person name="Lucas S."/>
            <person name="Osoegawa K."/>
            <person name="Pennacchio L.A."/>
            <person name="Salamov A.A."/>
            <person name="Satou Y."/>
            <person name="Sauka-Spengler T."/>
            <person name="Schmutz J."/>
            <person name="Shin-I T."/>
            <person name="Toyoda A."/>
            <person name="Bronner-Fraser M."/>
            <person name="Fujiyama A."/>
            <person name="Holland L.Z."/>
            <person name="Holland P.W.H."/>
            <person name="Satoh N."/>
            <person name="Rokhsar D.S."/>
        </authorList>
    </citation>
    <scope>NUCLEOTIDE SEQUENCE [LARGE SCALE GENOMIC DNA]</scope>
    <source>
        <strain evidence="8">S238N-H82</strain>
        <tissue evidence="8">Testes</tissue>
    </source>
</reference>
<keyword evidence="4" id="KW-0064">Aspartyl protease</keyword>
<dbReference type="GO" id="GO:0004190">
    <property type="term" value="F:aspartic-type endopeptidase activity"/>
    <property type="evidence" value="ECO:0007669"/>
    <property type="project" value="UniProtKB-KW"/>
</dbReference>
<feature type="chain" id="PRO_5002935412" description="Peptidase A1 domain-containing protein" evidence="6">
    <location>
        <begin position="17"/>
        <end position="423"/>
    </location>
</feature>
<dbReference type="eggNOG" id="KOG1339">
    <property type="taxonomic scope" value="Eukaryota"/>
</dbReference>
<keyword evidence="3" id="KW-1015">Disulfide bond</keyword>
<dbReference type="AlphaFoldDB" id="C3YBT8"/>
<dbReference type="PROSITE" id="PS51767">
    <property type="entry name" value="PEPTIDASE_A1"/>
    <property type="match status" value="1"/>
</dbReference>
<sequence>MKVLYVLLAIVAIASALHRIPLTKMKTLRRQLADVGIIYDQIMGHKGYNGTYDNIQDAPEPLHNYLDAQYYGTIAIGTPPQSFQVVFDTGSSNLWVPSSHCPLTDIACCTLYRRVPLTTGLVQIDKIKMMSSTKTSSPILPRIDDCECTPSVQHIFRRHYLLQSPMYYIRWIYAILYSLYLLFVLRTPKDRDIVGYIENTTMAMLIRPATDGKSGEYEVTVCDCKLRASRGYKLNNMSLRDPLGTTGGELLLGGTDPKYYSGDFTFVNVTEPGYWQFKMDGIMINGQASAYCKGGCNAIADTGTSLIAGPTSEIQALNKLIGATPIVGGEYTVDCNKIPSLPTISFVLGGKSFGLKGEDYVLKVSTMGQTECISGFLGIDVPPPRGPLWILGDVFIGPYYTQFDLGNNRVGFARAAYNNATRV</sequence>
<dbReference type="EMBL" id="GG666497">
    <property type="protein sequence ID" value="EEN62445.1"/>
    <property type="molecule type" value="Genomic_DNA"/>
</dbReference>
<feature type="signal peptide" evidence="6">
    <location>
        <begin position="1"/>
        <end position="16"/>
    </location>
</feature>
<dbReference type="STRING" id="7739.C3YBT8"/>
<dbReference type="Gene3D" id="2.40.70.10">
    <property type="entry name" value="Acid Proteases"/>
    <property type="match status" value="2"/>
</dbReference>
<dbReference type="FunFam" id="2.40.70.10:FF:000044">
    <property type="entry name" value="Lysosomal aspartic protease"/>
    <property type="match status" value="1"/>
</dbReference>
<name>C3YBT8_BRAFL</name>
<evidence type="ECO:0000256" key="3">
    <source>
        <dbReference type="PIRSR" id="PIRSR601461-2"/>
    </source>
</evidence>
<dbReference type="InterPro" id="IPR033121">
    <property type="entry name" value="PEPTIDASE_A1"/>
</dbReference>
<feature type="active site" evidence="2">
    <location>
        <position position="301"/>
    </location>
</feature>
<organism>
    <name type="scientific">Branchiostoma floridae</name>
    <name type="common">Florida lancelet</name>
    <name type="synonym">Amphioxus</name>
    <dbReference type="NCBI Taxonomy" id="7739"/>
    <lineage>
        <taxon>Eukaryota</taxon>
        <taxon>Metazoa</taxon>
        <taxon>Chordata</taxon>
        <taxon>Cephalochordata</taxon>
        <taxon>Leptocardii</taxon>
        <taxon>Amphioxiformes</taxon>
        <taxon>Branchiostomatidae</taxon>
        <taxon>Branchiostoma</taxon>
    </lineage>
</organism>
<accession>C3YBT8</accession>
<evidence type="ECO:0000256" key="1">
    <source>
        <dbReference type="ARBA" id="ARBA00007447"/>
    </source>
</evidence>
<keyword evidence="5" id="KW-1133">Transmembrane helix</keyword>
<dbReference type="PANTHER" id="PTHR47966">
    <property type="entry name" value="BETA-SITE APP-CLEAVING ENZYME, ISOFORM A-RELATED"/>
    <property type="match status" value="1"/>
</dbReference>
<keyword evidence="5" id="KW-0472">Membrane</keyword>
<dbReference type="Pfam" id="PF00026">
    <property type="entry name" value="Asp"/>
    <property type="match status" value="2"/>
</dbReference>
<evidence type="ECO:0000259" key="7">
    <source>
        <dbReference type="PROSITE" id="PS51767"/>
    </source>
</evidence>
<feature type="domain" description="Peptidase A1" evidence="7">
    <location>
        <begin position="70"/>
        <end position="413"/>
    </location>
</feature>
<dbReference type="PANTHER" id="PTHR47966:SF51">
    <property type="entry name" value="BETA-SITE APP-CLEAVING ENZYME, ISOFORM A-RELATED"/>
    <property type="match status" value="1"/>
</dbReference>
<dbReference type="FunFam" id="2.40.70.10:FF:000409">
    <property type="match status" value="1"/>
</dbReference>
<protein>
    <recommendedName>
        <fullName evidence="7">Peptidase A1 domain-containing protein</fullName>
    </recommendedName>
</protein>
<keyword evidence="4" id="KW-0378">Hydrolase</keyword>
<feature type="transmembrane region" description="Helical" evidence="5">
    <location>
        <begin position="167"/>
        <end position="185"/>
    </location>
</feature>
<dbReference type="PRINTS" id="PR00792">
    <property type="entry name" value="PEPSIN"/>
</dbReference>
<dbReference type="InterPro" id="IPR001461">
    <property type="entry name" value="Aspartic_peptidase_A1"/>
</dbReference>
<comment type="similarity">
    <text evidence="1 4">Belongs to the peptidase A1 family.</text>
</comment>
<proteinExistence type="inferred from homology"/>
<evidence type="ECO:0000256" key="2">
    <source>
        <dbReference type="PIRSR" id="PIRSR601461-1"/>
    </source>
</evidence>
<gene>
    <name evidence="8" type="ORF">BRAFLDRAFT_67687</name>
</gene>